<dbReference type="EMBL" id="BGPR01101013">
    <property type="protein sequence ID" value="GBM58225.1"/>
    <property type="molecule type" value="Genomic_DNA"/>
</dbReference>
<evidence type="ECO:0000313" key="1">
    <source>
        <dbReference type="EMBL" id="GBM58225.1"/>
    </source>
</evidence>
<proteinExistence type="predicted"/>
<protein>
    <submittedName>
        <fullName evidence="1">Uncharacterized protein</fullName>
    </submittedName>
</protein>
<keyword evidence="2" id="KW-1185">Reference proteome</keyword>
<comment type="caution">
    <text evidence="1">The sequence shown here is derived from an EMBL/GenBank/DDBJ whole genome shotgun (WGS) entry which is preliminary data.</text>
</comment>
<dbReference type="Proteomes" id="UP000499080">
    <property type="component" value="Unassembled WGS sequence"/>
</dbReference>
<evidence type="ECO:0000313" key="2">
    <source>
        <dbReference type="Proteomes" id="UP000499080"/>
    </source>
</evidence>
<name>A0A4Y2GZG1_ARAVE</name>
<organism evidence="1 2">
    <name type="scientific">Araneus ventricosus</name>
    <name type="common">Orbweaver spider</name>
    <name type="synonym">Epeira ventricosa</name>
    <dbReference type="NCBI Taxonomy" id="182803"/>
    <lineage>
        <taxon>Eukaryota</taxon>
        <taxon>Metazoa</taxon>
        <taxon>Ecdysozoa</taxon>
        <taxon>Arthropoda</taxon>
        <taxon>Chelicerata</taxon>
        <taxon>Arachnida</taxon>
        <taxon>Araneae</taxon>
        <taxon>Araneomorphae</taxon>
        <taxon>Entelegynae</taxon>
        <taxon>Araneoidea</taxon>
        <taxon>Araneidae</taxon>
        <taxon>Araneus</taxon>
    </lineage>
</organism>
<reference evidence="1 2" key="1">
    <citation type="journal article" date="2019" name="Sci. Rep.">
        <title>Orb-weaving spider Araneus ventricosus genome elucidates the spidroin gene catalogue.</title>
        <authorList>
            <person name="Kono N."/>
            <person name="Nakamura H."/>
            <person name="Ohtoshi R."/>
            <person name="Moran D.A.P."/>
            <person name="Shinohara A."/>
            <person name="Yoshida Y."/>
            <person name="Fujiwara M."/>
            <person name="Mori M."/>
            <person name="Tomita M."/>
            <person name="Arakawa K."/>
        </authorList>
    </citation>
    <scope>NUCLEOTIDE SEQUENCE [LARGE SCALE GENOMIC DNA]</scope>
</reference>
<accession>A0A4Y2GZG1</accession>
<dbReference type="AlphaFoldDB" id="A0A4Y2GZG1"/>
<sequence length="109" mass="12216">MQIGLVSPEIDPSPAIGQSAGSFCHFLPNKIQMWASFPKNNSWKHSVTTYWIGAKPDLFRRPSSGVAATLLAQDALQYSNDIFTMLCCIQNIIATLWKYHKVSCVNREI</sequence>
<gene>
    <name evidence="1" type="ORF">AVEN_36024_1</name>
</gene>